<dbReference type="RefSeq" id="XP_069197960.1">
    <property type="nucleotide sequence ID" value="XM_069345759.1"/>
</dbReference>
<dbReference type="EMBL" id="JBFMKM010000013">
    <property type="protein sequence ID" value="KAL1301684.1"/>
    <property type="molecule type" value="Genomic_DNA"/>
</dbReference>
<accession>A0ABR3P6K3</accession>
<proteinExistence type="predicted"/>
<dbReference type="InterPro" id="IPR019711">
    <property type="entry name" value="ATP_synth_F0_suH"/>
</dbReference>
<dbReference type="PANTHER" id="PTHR28207:SF1">
    <property type="entry name" value="ATP SYNTHASE SUBUNIT H, MITOCHONDRIAL"/>
    <property type="match status" value="1"/>
</dbReference>
<keyword evidence="3" id="KW-1185">Reference proteome</keyword>
<name>A0ABR3P6K3_9PEZI</name>
<dbReference type="PANTHER" id="PTHR28207">
    <property type="entry name" value="ATP SYNTHASE SUBUNIT H, MITOCHONDRIAL"/>
    <property type="match status" value="1"/>
</dbReference>
<organism evidence="2 3">
    <name type="scientific">Neodothiora populina</name>
    <dbReference type="NCBI Taxonomy" id="2781224"/>
    <lineage>
        <taxon>Eukaryota</taxon>
        <taxon>Fungi</taxon>
        <taxon>Dikarya</taxon>
        <taxon>Ascomycota</taxon>
        <taxon>Pezizomycotina</taxon>
        <taxon>Dothideomycetes</taxon>
        <taxon>Dothideomycetidae</taxon>
        <taxon>Dothideales</taxon>
        <taxon>Dothioraceae</taxon>
        <taxon>Neodothiora</taxon>
    </lineage>
</organism>
<evidence type="ECO:0000256" key="1">
    <source>
        <dbReference type="SAM" id="MobiDB-lite"/>
    </source>
</evidence>
<reference evidence="2 3" key="1">
    <citation type="submission" date="2024-07" db="EMBL/GenBank/DDBJ databases">
        <title>Draft sequence of the Neodothiora populina.</title>
        <authorList>
            <person name="Drown D.D."/>
            <person name="Schuette U.S."/>
            <person name="Buechlein A.B."/>
            <person name="Rusch D.R."/>
            <person name="Winton L.W."/>
            <person name="Adams G.A."/>
        </authorList>
    </citation>
    <scope>NUCLEOTIDE SEQUENCE [LARGE SCALE GENOMIC DNA]</scope>
    <source>
        <strain evidence="2 3">CPC 39397</strain>
    </source>
</reference>
<feature type="region of interest" description="Disordered" evidence="1">
    <location>
        <begin position="92"/>
        <end position="111"/>
    </location>
</feature>
<dbReference type="GeneID" id="95979598"/>
<comment type="caution">
    <text evidence="2">The sequence shown here is derived from an EMBL/GenBank/DDBJ whole genome shotgun (WGS) entry which is preliminary data.</text>
</comment>
<feature type="compositionally biased region" description="Low complexity" evidence="1">
    <location>
        <begin position="93"/>
        <end position="110"/>
    </location>
</feature>
<dbReference type="Proteomes" id="UP001562354">
    <property type="component" value="Unassembled WGS sequence"/>
</dbReference>
<gene>
    <name evidence="2" type="ORF">AAFC00_005899</name>
</gene>
<sequence length="125" mass="13644">MLAQSIRASRQSLARVARLQNGMTFRRTFITPSAVRQADLVQDLYLKELKAYKTPAVKPSDAEAHVQTFSIPKAPASPEEADIASELSAYESQVPEVEGQAEGGAAAPAEDWFDESIFEEGDAHH</sequence>
<evidence type="ECO:0000313" key="2">
    <source>
        <dbReference type="EMBL" id="KAL1301684.1"/>
    </source>
</evidence>
<protein>
    <recommendedName>
        <fullName evidence="4">Mitochondrial F1F0 ATP synthase subunit Atp14</fullName>
    </recommendedName>
</protein>
<evidence type="ECO:0008006" key="4">
    <source>
        <dbReference type="Google" id="ProtNLM"/>
    </source>
</evidence>
<evidence type="ECO:0000313" key="3">
    <source>
        <dbReference type="Proteomes" id="UP001562354"/>
    </source>
</evidence>
<dbReference type="Pfam" id="PF10775">
    <property type="entry name" value="ATP_sub_h"/>
    <property type="match status" value="1"/>
</dbReference>